<proteinExistence type="predicted"/>
<organism evidence="4 5">
    <name type="scientific">Rubroshorea leprosula</name>
    <dbReference type="NCBI Taxonomy" id="152421"/>
    <lineage>
        <taxon>Eukaryota</taxon>
        <taxon>Viridiplantae</taxon>
        <taxon>Streptophyta</taxon>
        <taxon>Embryophyta</taxon>
        <taxon>Tracheophyta</taxon>
        <taxon>Spermatophyta</taxon>
        <taxon>Magnoliopsida</taxon>
        <taxon>eudicotyledons</taxon>
        <taxon>Gunneridae</taxon>
        <taxon>Pentapetalae</taxon>
        <taxon>rosids</taxon>
        <taxon>malvids</taxon>
        <taxon>Malvales</taxon>
        <taxon>Dipterocarpaceae</taxon>
        <taxon>Rubroshorea</taxon>
    </lineage>
</organism>
<dbReference type="SUPFAM" id="SSF81923">
    <property type="entry name" value="Double Clp-N motif"/>
    <property type="match status" value="1"/>
</dbReference>
<dbReference type="PANTHER" id="PTHR47016">
    <property type="entry name" value="ATP-DEPENDENT CLP PROTEASE ATP-BINDING SUBUNIT CLPT1, CHLOROPLASTIC"/>
    <property type="match status" value="1"/>
</dbReference>
<protein>
    <recommendedName>
        <fullName evidence="3">Clp R domain-containing protein</fullName>
    </recommendedName>
</protein>
<dbReference type="InterPro" id="IPR004176">
    <property type="entry name" value="Clp_R_N"/>
</dbReference>
<dbReference type="Pfam" id="PF02861">
    <property type="entry name" value="Clp_N"/>
    <property type="match status" value="1"/>
</dbReference>
<sequence length="233" mass="25534">MASYTLSFLPIAISTAHLKRAGDSSVSLPVTSLLGKKLLIQSSDLRSFVSKHHSSPRATVAFSVETSKQERNPSERLPNGGGVRWSARAIKAFAMGELEARKIKYPNTGTEAILMGILVEATSVTAKFLRDNGITLFKVQDEILNLLGKADMTFTSPEHPPLTEQAQKALDWAVEEKLKSVESGEITTTYLLLGVWAQKNSAGHKVLATLGFNDEKAKELENFKNQDFVPSFK</sequence>
<evidence type="ECO:0000313" key="5">
    <source>
        <dbReference type="Proteomes" id="UP001054252"/>
    </source>
</evidence>
<keyword evidence="5" id="KW-1185">Reference proteome</keyword>
<dbReference type="Proteomes" id="UP001054252">
    <property type="component" value="Unassembled WGS sequence"/>
</dbReference>
<accession>A0AAV5L9C4</accession>
<dbReference type="AlphaFoldDB" id="A0AAV5L9C4"/>
<evidence type="ECO:0000313" key="4">
    <source>
        <dbReference type="EMBL" id="GKV33704.1"/>
    </source>
</evidence>
<evidence type="ECO:0000256" key="1">
    <source>
        <dbReference type="PROSITE-ProRule" id="PRU01251"/>
    </source>
</evidence>
<dbReference type="EMBL" id="BPVZ01000102">
    <property type="protein sequence ID" value="GKV33704.1"/>
    <property type="molecule type" value="Genomic_DNA"/>
</dbReference>
<dbReference type="InterPro" id="IPR044217">
    <property type="entry name" value="CLPT1/2"/>
</dbReference>
<feature type="domain" description="Clp R" evidence="3">
    <location>
        <begin position="78"/>
        <end position="228"/>
    </location>
</feature>
<dbReference type="InterPro" id="IPR036628">
    <property type="entry name" value="Clp_N_dom_sf"/>
</dbReference>
<comment type="caution">
    <text evidence="4">The sequence shown here is derived from an EMBL/GenBank/DDBJ whole genome shotgun (WGS) entry which is preliminary data.</text>
</comment>
<dbReference type="PROSITE" id="PS51903">
    <property type="entry name" value="CLP_R"/>
    <property type="match status" value="1"/>
</dbReference>
<gene>
    <name evidence="4" type="ORF">SLEP1_g42174</name>
</gene>
<name>A0AAV5L9C4_9ROSI</name>
<evidence type="ECO:0000259" key="3">
    <source>
        <dbReference type="PROSITE" id="PS51903"/>
    </source>
</evidence>
<reference evidence="4 5" key="1">
    <citation type="journal article" date="2021" name="Commun. Biol.">
        <title>The genome of Shorea leprosula (Dipterocarpaceae) highlights the ecological relevance of drought in aseasonal tropical rainforests.</title>
        <authorList>
            <person name="Ng K.K.S."/>
            <person name="Kobayashi M.J."/>
            <person name="Fawcett J.A."/>
            <person name="Hatakeyama M."/>
            <person name="Paape T."/>
            <person name="Ng C.H."/>
            <person name="Ang C.C."/>
            <person name="Tnah L.H."/>
            <person name="Lee C.T."/>
            <person name="Nishiyama T."/>
            <person name="Sese J."/>
            <person name="O'Brien M.J."/>
            <person name="Copetti D."/>
            <person name="Mohd Noor M.I."/>
            <person name="Ong R.C."/>
            <person name="Putra M."/>
            <person name="Sireger I.Z."/>
            <person name="Indrioko S."/>
            <person name="Kosugi Y."/>
            <person name="Izuno A."/>
            <person name="Isagi Y."/>
            <person name="Lee S.L."/>
            <person name="Shimizu K.K."/>
        </authorList>
    </citation>
    <scope>NUCLEOTIDE SEQUENCE [LARGE SCALE GENOMIC DNA]</scope>
    <source>
        <strain evidence="4">214</strain>
    </source>
</reference>
<evidence type="ECO:0000256" key="2">
    <source>
        <dbReference type="SAM" id="MobiDB-lite"/>
    </source>
</evidence>
<feature type="region of interest" description="Disordered" evidence="2">
    <location>
        <begin position="60"/>
        <end position="82"/>
    </location>
</feature>
<dbReference type="Gene3D" id="1.10.1780.10">
    <property type="entry name" value="Clp, N-terminal domain"/>
    <property type="match status" value="1"/>
</dbReference>
<dbReference type="PANTHER" id="PTHR47016:SF1">
    <property type="entry name" value="ATP-DEPENDENT CLP PROTEASE ATP-BINDING SUBUNIT CLPT1, CHLOROPLASTIC"/>
    <property type="match status" value="1"/>
</dbReference>
<keyword evidence="1" id="KW-0677">Repeat</keyword>